<dbReference type="GO" id="GO:1990269">
    <property type="term" value="F:RNA polymerase II C-terminal domain phosphoserine binding"/>
    <property type="evidence" value="ECO:0007669"/>
    <property type="project" value="TreeGrafter"/>
</dbReference>
<feature type="compositionally biased region" description="Basic and acidic residues" evidence="1">
    <location>
        <begin position="178"/>
        <end position="188"/>
    </location>
</feature>
<feature type="compositionally biased region" description="Acidic residues" evidence="1">
    <location>
        <begin position="388"/>
        <end position="404"/>
    </location>
</feature>
<gene>
    <name evidence="2" type="ORF">K503DRAFT_740314</name>
</gene>
<evidence type="ECO:0000256" key="1">
    <source>
        <dbReference type="SAM" id="MobiDB-lite"/>
    </source>
</evidence>
<dbReference type="OrthoDB" id="20844at2759"/>
<dbReference type="AlphaFoldDB" id="A0A1B7N278"/>
<dbReference type="EMBL" id="KV448268">
    <property type="protein sequence ID" value="OAX38968.1"/>
    <property type="molecule type" value="Genomic_DNA"/>
</dbReference>
<dbReference type="Proteomes" id="UP000092154">
    <property type="component" value="Unassembled WGS sequence"/>
</dbReference>
<feature type="region of interest" description="Disordered" evidence="1">
    <location>
        <begin position="68"/>
        <end position="109"/>
    </location>
</feature>
<dbReference type="GO" id="GO:0016593">
    <property type="term" value="C:Cdc73/Paf1 complex"/>
    <property type="evidence" value="ECO:0007669"/>
    <property type="project" value="InterPro"/>
</dbReference>
<dbReference type="STRING" id="1314800.A0A1B7N278"/>
<proteinExistence type="predicted"/>
<evidence type="ECO:0000313" key="2">
    <source>
        <dbReference type="EMBL" id="OAX38968.1"/>
    </source>
</evidence>
<feature type="compositionally biased region" description="Basic and acidic residues" evidence="1">
    <location>
        <begin position="465"/>
        <end position="477"/>
    </location>
</feature>
<dbReference type="InterPro" id="IPR007149">
    <property type="entry name" value="Leo1"/>
</dbReference>
<feature type="compositionally biased region" description="Acidic residues" evidence="1">
    <location>
        <begin position="423"/>
        <end position="440"/>
    </location>
</feature>
<feature type="compositionally biased region" description="Basic residues" evidence="1">
    <location>
        <begin position="370"/>
        <end position="382"/>
    </location>
</feature>
<dbReference type="PANTHER" id="PTHR23146">
    <property type="entry name" value="LEO1 PROTEIN"/>
    <property type="match status" value="1"/>
</dbReference>
<feature type="compositionally biased region" description="Low complexity" evidence="1">
    <location>
        <begin position="252"/>
        <end position="271"/>
    </location>
</feature>
<reference evidence="2 3" key="1">
    <citation type="submission" date="2016-06" db="EMBL/GenBank/DDBJ databases">
        <title>Comparative genomics of the ectomycorrhizal sister species Rhizopogon vinicolor and Rhizopogon vesiculosus (Basidiomycota: Boletales) reveals a divergence of the mating type B locus.</title>
        <authorList>
            <consortium name="DOE Joint Genome Institute"/>
            <person name="Mujic A.B."/>
            <person name="Kuo A."/>
            <person name="Tritt A."/>
            <person name="Lipzen A."/>
            <person name="Chen C."/>
            <person name="Johnson J."/>
            <person name="Sharma A."/>
            <person name="Barry K."/>
            <person name="Grigoriev I.V."/>
            <person name="Spatafora J.W."/>
        </authorList>
    </citation>
    <scope>NUCLEOTIDE SEQUENCE [LARGE SCALE GENOMIC DNA]</scope>
    <source>
        <strain evidence="2 3">AM-OR11-026</strain>
    </source>
</reference>
<feature type="region of interest" description="Disordered" evidence="1">
    <location>
        <begin position="248"/>
        <end position="277"/>
    </location>
</feature>
<sequence>MSSLAGALDQPASYNNAFTAEVPPANQEEFADEDVDMNPPESADVLPKEEDNTVTVSAVHDEEMEDLFGNDADDAKPDVADVTSDSAPAVTPAESGFESDDLSQTEKEHRRAMEYLEPEEPGAVVEVREASVPIPNIPVPRSSDGEHWAIRMPNFVKVDSKPFHTDTYVGPEHDDDDDAHHGESVREKSMSIKLRVENTMRWRWTKDEFGQDIRQSNSRVIRWSDGSLSLRLGKELFDITQTVDTSGGVVRQSLGGSQPSQASQSQPPASQNTLPNSRSQGLTYLVAQHKRSEVLQAEAVITGYMTLRPTGMQSETHRMLVRAVGQKHNKVARLRMAPDPTVDPEREKMELMKQSARKSKKKTDDTGLGVRKKRYSQSRKRQGHDIWSEDEEEPEYEGSDDDDLGGSKRAAAGEQKKRGPGEYQEDDFVVADESDEDADFVGEARSEKKRKRPVQEEEEDPLDQLDAKIKQREQDDRKRKHQDAGDAGGATAAGEVGGDLDMDIESEEEEEEHRVRKAGSGARKKRTMAFDNDDNDDE</sequence>
<dbReference type="GO" id="GO:0032968">
    <property type="term" value="P:positive regulation of transcription elongation by RNA polymerase II"/>
    <property type="evidence" value="ECO:0007669"/>
    <property type="project" value="TreeGrafter"/>
</dbReference>
<name>A0A1B7N278_9AGAM</name>
<feature type="region of interest" description="Disordered" evidence="1">
    <location>
        <begin position="1"/>
        <end position="52"/>
    </location>
</feature>
<protein>
    <submittedName>
        <fullName evidence="2">Leo1-domain-containing protein</fullName>
    </submittedName>
</protein>
<dbReference type="InParanoid" id="A0A1B7N278"/>
<accession>A0A1B7N278</accession>
<dbReference type="Pfam" id="PF04004">
    <property type="entry name" value="Leo1"/>
    <property type="match status" value="1"/>
</dbReference>
<feature type="region of interest" description="Disordered" evidence="1">
    <location>
        <begin position="166"/>
        <end position="188"/>
    </location>
</feature>
<dbReference type="FunCoup" id="A0A1B7N278">
    <property type="interactions" value="179"/>
</dbReference>
<evidence type="ECO:0000313" key="3">
    <source>
        <dbReference type="Proteomes" id="UP000092154"/>
    </source>
</evidence>
<dbReference type="GO" id="GO:0006368">
    <property type="term" value="P:transcription elongation by RNA polymerase II"/>
    <property type="evidence" value="ECO:0007669"/>
    <property type="project" value="InterPro"/>
</dbReference>
<feature type="compositionally biased region" description="Acidic residues" evidence="1">
    <location>
        <begin position="498"/>
        <end position="511"/>
    </location>
</feature>
<feature type="region of interest" description="Disordered" evidence="1">
    <location>
        <begin position="326"/>
        <end position="538"/>
    </location>
</feature>
<organism evidence="2 3">
    <name type="scientific">Rhizopogon vinicolor AM-OR11-026</name>
    <dbReference type="NCBI Taxonomy" id="1314800"/>
    <lineage>
        <taxon>Eukaryota</taxon>
        <taxon>Fungi</taxon>
        <taxon>Dikarya</taxon>
        <taxon>Basidiomycota</taxon>
        <taxon>Agaricomycotina</taxon>
        <taxon>Agaricomycetes</taxon>
        <taxon>Agaricomycetidae</taxon>
        <taxon>Boletales</taxon>
        <taxon>Suillineae</taxon>
        <taxon>Rhizopogonaceae</taxon>
        <taxon>Rhizopogon</taxon>
    </lineage>
</organism>
<keyword evidence="3" id="KW-1185">Reference proteome</keyword>
<dbReference type="PANTHER" id="PTHR23146:SF0">
    <property type="entry name" value="RNA POLYMERASE-ASSOCIATED PROTEIN LEO1"/>
    <property type="match status" value="1"/>
</dbReference>